<feature type="region of interest" description="Disordered" evidence="1">
    <location>
        <begin position="38"/>
        <end position="77"/>
    </location>
</feature>
<feature type="compositionally biased region" description="Low complexity" evidence="1">
    <location>
        <begin position="211"/>
        <end position="271"/>
    </location>
</feature>
<keyword evidence="4" id="KW-1185">Reference proteome</keyword>
<evidence type="ECO:0000313" key="3">
    <source>
        <dbReference type="EMBL" id="CAL8137050.1"/>
    </source>
</evidence>
<feature type="signal peptide" evidence="2">
    <location>
        <begin position="1"/>
        <end position="25"/>
    </location>
</feature>
<keyword evidence="2" id="KW-0732">Signal</keyword>
<dbReference type="EMBL" id="CAXLJM020000113">
    <property type="protein sequence ID" value="CAL8137050.1"/>
    <property type="molecule type" value="Genomic_DNA"/>
</dbReference>
<feature type="chain" id="PRO_5045509171" evidence="2">
    <location>
        <begin position="26"/>
        <end position="316"/>
    </location>
</feature>
<accession>A0ABP1RWC9</accession>
<evidence type="ECO:0000256" key="2">
    <source>
        <dbReference type="SAM" id="SignalP"/>
    </source>
</evidence>
<proteinExistence type="predicted"/>
<feature type="region of interest" description="Disordered" evidence="1">
    <location>
        <begin position="211"/>
        <end position="316"/>
    </location>
</feature>
<sequence>MIYSGARHLVLPLLAIIFQINDCLGSSTYDQLVSQLRPNLRGGGEAPRRLPSYRPTSQRSPKGGKAKGRFITINSQSSATSSDVKEFEGIYEDGAPNKTAEAISSVKENSIKPSVSIGNVNLGVDIKFTSKNQQTISLGGHEAKNSSSKSNTISIDPVINGVPLSRQTGKPLTFQLPNGNLGNILGNPNGNLGNILGNLNGNRGNIFGLPFGNRGNANRPAKGNNRGNANGPARGNRGNANGPAKVNIRGNANGPARGNNRGNANGPVNVNIRGGPAKGNRVNVIGPAKGNNRGQSGGGRNNNRGGRRRGPFLVLG</sequence>
<evidence type="ECO:0000313" key="4">
    <source>
        <dbReference type="Proteomes" id="UP001642540"/>
    </source>
</evidence>
<evidence type="ECO:0000256" key="1">
    <source>
        <dbReference type="SAM" id="MobiDB-lite"/>
    </source>
</evidence>
<comment type="caution">
    <text evidence="3">The sequence shown here is derived from an EMBL/GenBank/DDBJ whole genome shotgun (WGS) entry which is preliminary data.</text>
</comment>
<protein>
    <submittedName>
        <fullName evidence="3">Uncharacterized protein</fullName>
    </submittedName>
</protein>
<name>A0ABP1RWC9_9HEXA</name>
<organism evidence="3 4">
    <name type="scientific">Orchesella dallaii</name>
    <dbReference type="NCBI Taxonomy" id="48710"/>
    <lineage>
        <taxon>Eukaryota</taxon>
        <taxon>Metazoa</taxon>
        <taxon>Ecdysozoa</taxon>
        <taxon>Arthropoda</taxon>
        <taxon>Hexapoda</taxon>
        <taxon>Collembola</taxon>
        <taxon>Entomobryomorpha</taxon>
        <taxon>Entomobryoidea</taxon>
        <taxon>Orchesellidae</taxon>
        <taxon>Orchesellinae</taxon>
        <taxon>Orchesella</taxon>
    </lineage>
</organism>
<dbReference type="Proteomes" id="UP001642540">
    <property type="component" value="Unassembled WGS sequence"/>
</dbReference>
<reference evidence="3 4" key="1">
    <citation type="submission" date="2024-08" db="EMBL/GenBank/DDBJ databases">
        <authorList>
            <person name="Cucini C."/>
            <person name="Frati F."/>
        </authorList>
    </citation>
    <scope>NUCLEOTIDE SEQUENCE [LARGE SCALE GENOMIC DNA]</scope>
</reference>
<gene>
    <name evidence="3" type="ORF">ODALV1_LOCUS26743</name>
</gene>